<dbReference type="RefSeq" id="WP_091238958.1">
    <property type="nucleotide sequence ID" value="NZ_FNAG01000001.1"/>
</dbReference>
<reference evidence="4 5" key="1">
    <citation type="submission" date="2016-10" db="EMBL/GenBank/DDBJ databases">
        <authorList>
            <person name="de Groot N.N."/>
        </authorList>
    </citation>
    <scope>NUCLEOTIDE SEQUENCE [LARGE SCALE GENOMIC DNA]</scope>
    <source>
        <strain evidence="4 5">DSM 16957</strain>
    </source>
</reference>
<evidence type="ECO:0000256" key="1">
    <source>
        <dbReference type="ARBA" id="ARBA00022553"/>
    </source>
</evidence>
<sequence length="127" mass="13521">MARILIIEDSPTDTRVFSQMLERGGHSVRAVGSAEEGITAAEAEQPDLILMDVILPGISGFQATRSLSRSPKTQHIPIIIVSTKGMETDRVWGLRQGAKDYVVKPPAEADLLGRINALVGSRSGAGA</sequence>
<dbReference type="GO" id="GO:0000160">
    <property type="term" value="P:phosphorelay signal transduction system"/>
    <property type="evidence" value="ECO:0007669"/>
    <property type="project" value="InterPro"/>
</dbReference>
<evidence type="ECO:0000313" key="5">
    <source>
        <dbReference type="Proteomes" id="UP000199603"/>
    </source>
</evidence>
<dbReference type="Pfam" id="PF00072">
    <property type="entry name" value="Response_reg"/>
    <property type="match status" value="1"/>
</dbReference>
<evidence type="ECO:0000256" key="2">
    <source>
        <dbReference type="PROSITE-ProRule" id="PRU00169"/>
    </source>
</evidence>
<dbReference type="PANTHER" id="PTHR44591:SF20">
    <property type="entry name" value="PROTEIN PILH"/>
    <property type="match status" value="1"/>
</dbReference>
<feature type="domain" description="Response regulatory" evidence="3">
    <location>
        <begin position="3"/>
        <end position="119"/>
    </location>
</feature>
<organism evidence="4 5">
    <name type="scientific">Aquimonas voraii</name>
    <dbReference type="NCBI Taxonomy" id="265719"/>
    <lineage>
        <taxon>Bacteria</taxon>
        <taxon>Pseudomonadati</taxon>
        <taxon>Pseudomonadota</taxon>
        <taxon>Gammaproteobacteria</taxon>
        <taxon>Lysobacterales</taxon>
        <taxon>Lysobacteraceae</taxon>
        <taxon>Aquimonas</taxon>
    </lineage>
</organism>
<protein>
    <submittedName>
        <fullName evidence="4">Twitching motility two-component system response regulator PilH</fullName>
    </submittedName>
</protein>
<dbReference type="OrthoDB" id="9800897at2"/>
<dbReference type="InterPro" id="IPR011006">
    <property type="entry name" value="CheY-like_superfamily"/>
</dbReference>
<dbReference type="SMART" id="SM00448">
    <property type="entry name" value="REC"/>
    <property type="match status" value="1"/>
</dbReference>
<evidence type="ECO:0000259" key="3">
    <source>
        <dbReference type="PROSITE" id="PS50110"/>
    </source>
</evidence>
<name>A0A1G6SWK4_9GAMM</name>
<dbReference type="Gene3D" id="3.40.50.2300">
    <property type="match status" value="1"/>
</dbReference>
<evidence type="ECO:0000313" key="4">
    <source>
        <dbReference type="EMBL" id="SDD21121.1"/>
    </source>
</evidence>
<accession>A0A1G6SWK4</accession>
<dbReference type="EMBL" id="FNAG01000001">
    <property type="protein sequence ID" value="SDD21121.1"/>
    <property type="molecule type" value="Genomic_DNA"/>
</dbReference>
<keyword evidence="1 2" id="KW-0597">Phosphoprotein</keyword>
<proteinExistence type="predicted"/>
<gene>
    <name evidence="4" type="ORF">SAMN04488509_101736</name>
</gene>
<keyword evidence="5" id="KW-1185">Reference proteome</keyword>
<dbReference type="InterPro" id="IPR050595">
    <property type="entry name" value="Bact_response_regulator"/>
</dbReference>
<dbReference type="Proteomes" id="UP000199603">
    <property type="component" value="Unassembled WGS sequence"/>
</dbReference>
<feature type="modified residue" description="4-aspartylphosphate" evidence="2">
    <location>
        <position position="52"/>
    </location>
</feature>
<dbReference type="SUPFAM" id="SSF52172">
    <property type="entry name" value="CheY-like"/>
    <property type="match status" value="1"/>
</dbReference>
<dbReference type="STRING" id="265719.SAMN04488509_101736"/>
<dbReference type="InterPro" id="IPR001789">
    <property type="entry name" value="Sig_transdc_resp-reg_receiver"/>
</dbReference>
<dbReference type="AlphaFoldDB" id="A0A1G6SWK4"/>
<dbReference type="PROSITE" id="PS50110">
    <property type="entry name" value="RESPONSE_REGULATORY"/>
    <property type="match status" value="1"/>
</dbReference>
<dbReference type="PANTHER" id="PTHR44591">
    <property type="entry name" value="STRESS RESPONSE REGULATOR PROTEIN 1"/>
    <property type="match status" value="1"/>
</dbReference>